<organism evidence="1 2">
    <name type="scientific">Paraglomus brasilianum</name>
    <dbReference type="NCBI Taxonomy" id="144538"/>
    <lineage>
        <taxon>Eukaryota</taxon>
        <taxon>Fungi</taxon>
        <taxon>Fungi incertae sedis</taxon>
        <taxon>Mucoromycota</taxon>
        <taxon>Glomeromycotina</taxon>
        <taxon>Glomeromycetes</taxon>
        <taxon>Paraglomerales</taxon>
        <taxon>Paraglomeraceae</taxon>
        <taxon>Paraglomus</taxon>
    </lineage>
</organism>
<dbReference type="EMBL" id="CAJVPI010000442">
    <property type="protein sequence ID" value="CAG8535598.1"/>
    <property type="molecule type" value="Genomic_DNA"/>
</dbReference>
<evidence type="ECO:0000313" key="1">
    <source>
        <dbReference type="EMBL" id="CAG8535598.1"/>
    </source>
</evidence>
<accession>A0A9N9FH25</accession>
<name>A0A9N9FH25_9GLOM</name>
<keyword evidence="2" id="KW-1185">Reference proteome</keyword>
<dbReference type="Proteomes" id="UP000789739">
    <property type="component" value="Unassembled WGS sequence"/>
</dbReference>
<proteinExistence type="predicted"/>
<gene>
    <name evidence="1" type="ORF">PBRASI_LOCUS4329</name>
</gene>
<sequence>MADDRCFVVDYSSHTKLYLLAREEIYALNTAKKEDVNQFTLKLFVMMARADATMQSSNIDAPE</sequence>
<dbReference type="AlphaFoldDB" id="A0A9N9FH25"/>
<comment type="caution">
    <text evidence="1">The sequence shown here is derived from an EMBL/GenBank/DDBJ whole genome shotgun (WGS) entry which is preliminary data.</text>
</comment>
<reference evidence="1" key="1">
    <citation type="submission" date="2021-06" db="EMBL/GenBank/DDBJ databases">
        <authorList>
            <person name="Kallberg Y."/>
            <person name="Tangrot J."/>
            <person name="Rosling A."/>
        </authorList>
    </citation>
    <scope>NUCLEOTIDE SEQUENCE</scope>
    <source>
        <strain evidence="1">BR232B</strain>
    </source>
</reference>
<protein>
    <submittedName>
        <fullName evidence="1">239_t:CDS:1</fullName>
    </submittedName>
</protein>
<evidence type="ECO:0000313" key="2">
    <source>
        <dbReference type="Proteomes" id="UP000789739"/>
    </source>
</evidence>